<evidence type="ECO:0000313" key="3">
    <source>
        <dbReference type="EMBL" id="SDX53210.1"/>
    </source>
</evidence>
<dbReference type="Pfam" id="PF16254">
    <property type="entry name" value="DUF4910"/>
    <property type="match status" value="1"/>
</dbReference>
<name>A0A1H3CGR8_9GAMM</name>
<dbReference type="Proteomes" id="UP000198500">
    <property type="component" value="Unassembled WGS sequence"/>
</dbReference>
<evidence type="ECO:0000259" key="1">
    <source>
        <dbReference type="Pfam" id="PF09940"/>
    </source>
</evidence>
<keyword evidence="4" id="KW-1185">Reference proteome</keyword>
<sequence>MVDMMKLLADLTPLNRVICSSDFDDTIGYMKDILPFREWTYPADDVYNGWVIPPKWDVKQAGIYHKGRLIYDGLHHPLAVMALSAPFRGTVDLAELKQHLHYDHRYDGAIPFHFRQLFRSYDRDWGFCVPKTFYDGLAAGNYDIVIETEEAPGILRVLDFTIEGKVPETIVFGANLDHPGVANDGLSGVAVGVALFDRLRQMKEKPNFSYRLVLAPGIIGNEYYLGMLPVEERDKIIEGMMLEMLGSPTELSLQLSRSKNSNIELSAEDALDELRTRHNVGEFESSLINDEYIWEAYGIPMASLSRYPYPEYHTDRDDIGLMSNVSLEESLDVVSHAVNTLESGPIIRKKFIGNICLSNPAYDLYIDPGQVAFGDKPDGNRRKLRLLMDIIPTITRPVTITQLAKKVGLPDEEVERYIRMWGECDLVSIT</sequence>
<protein>
    <submittedName>
        <fullName evidence="3">Aminopeptidase-like domain-containing protein</fullName>
    </submittedName>
</protein>
<dbReference type="Gene3D" id="3.50.30.90">
    <property type="match status" value="1"/>
</dbReference>
<dbReference type="Pfam" id="PF09940">
    <property type="entry name" value="DUF2172"/>
    <property type="match status" value="1"/>
</dbReference>
<dbReference type="InterPro" id="IPR032610">
    <property type="entry name" value="DUF2172"/>
</dbReference>
<dbReference type="SUPFAM" id="SSF53187">
    <property type="entry name" value="Zn-dependent exopeptidases"/>
    <property type="match status" value="1"/>
</dbReference>
<dbReference type="InterPro" id="IPR032589">
    <property type="entry name" value="DUF4910"/>
</dbReference>
<keyword evidence="3" id="KW-0378">Hydrolase</keyword>
<reference evidence="3 4" key="1">
    <citation type="submission" date="2016-10" db="EMBL/GenBank/DDBJ databases">
        <authorList>
            <person name="de Groot N.N."/>
        </authorList>
    </citation>
    <scope>NUCLEOTIDE SEQUENCE [LARGE SCALE GENOMIC DNA]</scope>
    <source>
        <strain evidence="3 4">DSM 19219</strain>
    </source>
</reference>
<feature type="domain" description="DUF2172" evidence="1">
    <location>
        <begin position="55"/>
        <end position="149"/>
    </location>
</feature>
<dbReference type="AlphaFoldDB" id="A0A1H3CGR8"/>
<evidence type="ECO:0000313" key="4">
    <source>
        <dbReference type="Proteomes" id="UP000198500"/>
    </source>
</evidence>
<feature type="domain" description="DUF4910" evidence="2">
    <location>
        <begin position="6"/>
        <end position="343"/>
    </location>
</feature>
<dbReference type="STRING" id="574349.SAMN05443545_1068"/>
<dbReference type="EMBL" id="FNNI01000006">
    <property type="protein sequence ID" value="SDX53210.1"/>
    <property type="molecule type" value="Genomic_DNA"/>
</dbReference>
<dbReference type="GO" id="GO:0004177">
    <property type="term" value="F:aminopeptidase activity"/>
    <property type="evidence" value="ECO:0007669"/>
    <property type="project" value="UniProtKB-KW"/>
</dbReference>
<dbReference type="Gene3D" id="3.40.630.10">
    <property type="entry name" value="Zn peptidases"/>
    <property type="match status" value="1"/>
</dbReference>
<evidence type="ECO:0000259" key="2">
    <source>
        <dbReference type="Pfam" id="PF16254"/>
    </source>
</evidence>
<keyword evidence="3" id="KW-0645">Protease</keyword>
<gene>
    <name evidence="3" type="ORF">SAMN05443545_1068</name>
</gene>
<keyword evidence="3" id="KW-0031">Aminopeptidase</keyword>
<organism evidence="3 4">
    <name type="scientific">Aidingimonas halophila</name>
    <dbReference type="NCBI Taxonomy" id="574349"/>
    <lineage>
        <taxon>Bacteria</taxon>
        <taxon>Pseudomonadati</taxon>
        <taxon>Pseudomonadota</taxon>
        <taxon>Gammaproteobacteria</taxon>
        <taxon>Oceanospirillales</taxon>
        <taxon>Halomonadaceae</taxon>
        <taxon>Aidingimonas</taxon>
    </lineage>
</organism>
<accession>A0A1H3CGR8</accession>
<proteinExistence type="predicted"/>